<sequence>MGLEEVAGVLLALAELVTVVREPGAGLADQPRLDAHVDQRPLTADALAVDDVELGLLERRGHLVLDDLHPGTVADHPGAVLQRLDPPDVEADGGVELQRPATGGGLGVAEHHADLLAQLVDEDRRGASAAEGTGHLAERLAHQPGLQADV</sequence>
<proteinExistence type="predicted"/>
<dbReference type="EMBL" id="VSSQ01015088">
    <property type="protein sequence ID" value="MPM55051.1"/>
    <property type="molecule type" value="Genomic_DNA"/>
</dbReference>
<name>A0A645ARV9_9ZZZZ</name>
<reference evidence="1" key="1">
    <citation type="submission" date="2019-08" db="EMBL/GenBank/DDBJ databases">
        <authorList>
            <person name="Kucharzyk K."/>
            <person name="Murdoch R.W."/>
            <person name="Higgins S."/>
            <person name="Loffler F."/>
        </authorList>
    </citation>
    <scope>NUCLEOTIDE SEQUENCE</scope>
</reference>
<accession>A0A645ARV9</accession>
<comment type="caution">
    <text evidence="1">The sequence shown here is derived from an EMBL/GenBank/DDBJ whole genome shotgun (WGS) entry which is preliminary data.</text>
</comment>
<protein>
    <submittedName>
        <fullName evidence="1">Uncharacterized protein</fullName>
    </submittedName>
</protein>
<gene>
    <name evidence="1" type="ORF">SDC9_101836</name>
</gene>
<organism evidence="1">
    <name type="scientific">bioreactor metagenome</name>
    <dbReference type="NCBI Taxonomy" id="1076179"/>
    <lineage>
        <taxon>unclassified sequences</taxon>
        <taxon>metagenomes</taxon>
        <taxon>ecological metagenomes</taxon>
    </lineage>
</organism>
<dbReference type="AlphaFoldDB" id="A0A645ARV9"/>
<evidence type="ECO:0000313" key="1">
    <source>
        <dbReference type="EMBL" id="MPM55051.1"/>
    </source>
</evidence>